<name>A0A4Q7AEM2_9GAMM</name>
<evidence type="ECO:0000256" key="2">
    <source>
        <dbReference type="ARBA" id="ARBA00022679"/>
    </source>
</evidence>
<comment type="similarity">
    <text evidence="8">Belongs to the bacterial reverse transcriptase family.</text>
</comment>
<evidence type="ECO:0000256" key="1">
    <source>
        <dbReference type="ARBA" id="ARBA00012493"/>
    </source>
</evidence>
<dbReference type="PROSITE" id="PS50878">
    <property type="entry name" value="RT_POL"/>
    <property type="match status" value="1"/>
</dbReference>
<evidence type="ECO:0000256" key="9">
    <source>
        <dbReference type="ARBA" id="ARBA00048173"/>
    </source>
</evidence>
<dbReference type="InterPro" id="IPR051083">
    <property type="entry name" value="GrpII_Intron_Splice-Mob/Def"/>
</dbReference>
<proteinExistence type="inferred from homology"/>
<evidence type="ECO:0000256" key="8">
    <source>
        <dbReference type="ARBA" id="ARBA00034120"/>
    </source>
</evidence>
<dbReference type="InterPro" id="IPR043128">
    <property type="entry name" value="Rev_trsase/Diguanyl_cyclase"/>
</dbReference>
<protein>
    <recommendedName>
        <fullName evidence="1">RNA-directed DNA polymerase</fullName>
        <ecNumber evidence="1">2.7.7.49</ecNumber>
    </recommendedName>
</protein>
<comment type="caution">
    <text evidence="11">The sequence shown here is derived from an EMBL/GenBank/DDBJ whole genome shotgun (WGS) entry which is preliminary data.</text>
</comment>
<feature type="domain" description="Reverse transcriptase" evidence="10">
    <location>
        <begin position="1"/>
        <end position="169"/>
    </location>
</feature>
<keyword evidence="3" id="KW-0548">Nucleotidyltransferase</keyword>
<dbReference type="GO" id="GO:0003723">
    <property type="term" value="F:RNA binding"/>
    <property type="evidence" value="ECO:0007669"/>
    <property type="project" value="InterPro"/>
</dbReference>
<evidence type="ECO:0000256" key="6">
    <source>
        <dbReference type="ARBA" id="ARBA00022918"/>
    </source>
</evidence>
<dbReference type="RefSeq" id="WP_130168991.1">
    <property type="nucleotide sequence ID" value="NZ_SGSQ01000044.1"/>
</dbReference>
<dbReference type="GO" id="GO:0003964">
    <property type="term" value="F:RNA-directed DNA polymerase activity"/>
    <property type="evidence" value="ECO:0007669"/>
    <property type="project" value="UniProtKB-KW"/>
</dbReference>
<sequence>RTLLKSLENIYQNNYIHDCDHAFLKGKNCVTNAATHIKNRFILSLDIENFFESLPISLLENYISNQILDLVLVNRKIIQGYPTSPYLANIAMIEIDNLIMKVIENKDITYTRYADDLTFSFNDLMEREYILATVIQILKGFNLKINSKKTKLQDKNNGRAIITGVGVSMYAVHPTRKTLKKIRAAKHQNNILSERGLVSWSLCKIPK</sequence>
<gene>
    <name evidence="11" type="ORF">EXU28_18185</name>
</gene>
<feature type="non-terminal residue" evidence="11">
    <location>
        <position position="1"/>
    </location>
</feature>
<evidence type="ECO:0000259" key="10">
    <source>
        <dbReference type="PROSITE" id="PS50878"/>
    </source>
</evidence>
<dbReference type="Proteomes" id="UP000293863">
    <property type="component" value="Unassembled WGS sequence"/>
</dbReference>
<dbReference type="EC" id="2.7.7.49" evidence="1"/>
<dbReference type="InterPro" id="IPR043502">
    <property type="entry name" value="DNA/RNA_pol_sf"/>
</dbReference>
<dbReference type="PANTHER" id="PTHR34047:SF7">
    <property type="entry name" value="RNA-DIRECTED DNA POLYMERASE"/>
    <property type="match status" value="1"/>
</dbReference>
<dbReference type="GO" id="GO:0046872">
    <property type="term" value="F:metal ion binding"/>
    <property type="evidence" value="ECO:0007669"/>
    <property type="project" value="UniProtKB-KW"/>
</dbReference>
<keyword evidence="12" id="KW-1185">Reference proteome</keyword>
<keyword evidence="2" id="KW-0808">Transferase</keyword>
<evidence type="ECO:0000256" key="7">
    <source>
        <dbReference type="ARBA" id="ARBA00023118"/>
    </source>
</evidence>
<dbReference type="InterPro" id="IPR000123">
    <property type="entry name" value="Reverse_transcriptase_msDNA"/>
</dbReference>
<comment type="catalytic activity">
    <reaction evidence="9">
        <text>DNA(n) + a 2'-deoxyribonucleoside 5'-triphosphate = DNA(n+1) + diphosphate</text>
        <dbReference type="Rhea" id="RHEA:22508"/>
        <dbReference type="Rhea" id="RHEA-COMP:17339"/>
        <dbReference type="Rhea" id="RHEA-COMP:17340"/>
        <dbReference type="ChEBI" id="CHEBI:33019"/>
        <dbReference type="ChEBI" id="CHEBI:61560"/>
        <dbReference type="ChEBI" id="CHEBI:173112"/>
        <dbReference type="EC" id="2.7.7.49"/>
    </reaction>
</comment>
<dbReference type="InterPro" id="IPR000477">
    <property type="entry name" value="RT_dom"/>
</dbReference>
<dbReference type="AlphaFoldDB" id="A0A4Q7AEM2"/>
<keyword evidence="7" id="KW-0051">Antiviral defense</keyword>
<dbReference type="GO" id="GO:0051607">
    <property type="term" value="P:defense response to virus"/>
    <property type="evidence" value="ECO:0007669"/>
    <property type="project" value="UniProtKB-KW"/>
</dbReference>
<dbReference type="PANTHER" id="PTHR34047">
    <property type="entry name" value="NUCLEAR INTRON MATURASE 1, MITOCHONDRIAL-RELATED"/>
    <property type="match status" value="1"/>
</dbReference>
<keyword evidence="4" id="KW-0479">Metal-binding</keyword>
<reference evidence="11 12" key="1">
    <citation type="submission" date="2019-02" db="EMBL/GenBank/DDBJ databases">
        <title>The Batch Genome Submission of Acinetobacter spp. strains.</title>
        <authorList>
            <person name="Qin J."/>
            <person name="Hu Y."/>
            <person name="Ye H."/>
            <person name="Wei L."/>
            <person name="Feng Y."/>
            <person name="Zong Z."/>
        </authorList>
    </citation>
    <scope>NUCLEOTIDE SEQUENCE [LARGE SCALE GENOMIC DNA]</scope>
    <source>
        <strain evidence="11 12">WCHAW060049</strain>
    </source>
</reference>
<dbReference type="Pfam" id="PF00078">
    <property type="entry name" value="RVT_1"/>
    <property type="match status" value="1"/>
</dbReference>
<organism evidence="11 12">
    <name type="scientific">Acinetobacter wuhouensis</name>
    <dbReference type="NCBI Taxonomy" id="1879050"/>
    <lineage>
        <taxon>Bacteria</taxon>
        <taxon>Pseudomonadati</taxon>
        <taxon>Pseudomonadota</taxon>
        <taxon>Gammaproteobacteria</taxon>
        <taxon>Moraxellales</taxon>
        <taxon>Moraxellaceae</taxon>
        <taxon>Acinetobacter</taxon>
    </lineage>
</organism>
<keyword evidence="6 11" id="KW-0695">RNA-directed DNA polymerase</keyword>
<dbReference type="Gene3D" id="3.30.70.270">
    <property type="match status" value="1"/>
</dbReference>
<accession>A0A4Q7AEM2</accession>
<evidence type="ECO:0000256" key="5">
    <source>
        <dbReference type="ARBA" id="ARBA00022842"/>
    </source>
</evidence>
<evidence type="ECO:0000256" key="3">
    <source>
        <dbReference type="ARBA" id="ARBA00022695"/>
    </source>
</evidence>
<evidence type="ECO:0000256" key="4">
    <source>
        <dbReference type="ARBA" id="ARBA00022723"/>
    </source>
</evidence>
<dbReference type="SUPFAM" id="SSF56672">
    <property type="entry name" value="DNA/RNA polymerases"/>
    <property type="match status" value="1"/>
</dbReference>
<evidence type="ECO:0000313" key="12">
    <source>
        <dbReference type="Proteomes" id="UP000293863"/>
    </source>
</evidence>
<evidence type="ECO:0000313" key="11">
    <source>
        <dbReference type="EMBL" id="RZG43024.1"/>
    </source>
</evidence>
<dbReference type="PRINTS" id="PR00866">
    <property type="entry name" value="RNADNAPOLMS"/>
</dbReference>
<keyword evidence="5" id="KW-0460">Magnesium</keyword>
<dbReference type="EMBL" id="SGSQ01000044">
    <property type="protein sequence ID" value="RZG43024.1"/>
    <property type="molecule type" value="Genomic_DNA"/>
</dbReference>
<dbReference type="CDD" id="cd03487">
    <property type="entry name" value="RT_Bac_retron_II"/>
    <property type="match status" value="1"/>
</dbReference>